<proteinExistence type="predicted"/>
<dbReference type="InterPro" id="IPR043502">
    <property type="entry name" value="DNA/RNA_pol_sf"/>
</dbReference>
<evidence type="ECO:0000256" key="5">
    <source>
        <dbReference type="SAM" id="MobiDB-lite"/>
    </source>
</evidence>
<dbReference type="PANTHER" id="PTHR37984:SF5">
    <property type="entry name" value="PROTEIN NYNRIN-LIKE"/>
    <property type="match status" value="1"/>
</dbReference>
<keyword evidence="3" id="KW-0540">Nuclease</keyword>
<dbReference type="Proteomes" id="UP000613177">
    <property type="component" value="Unassembled WGS sequence"/>
</dbReference>
<comment type="caution">
    <text evidence="8">The sequence shown here is derived from an EMBL/GenBank/DDBJ whole genome shotgun (WGS) entry which is preliminary data.</text>
</comment>
<name>A0A8H7VTU4_9FUNG</name>
<dbReference type="InterPro" id="IPR043128">
    <property type="entry name" value="Rev_trsase/Diguanyl_cyclase"/>
</dbReference>
<keyword evidence="2" id="KW-0548">Nucleotidyltransferase</keyword>
<sequence length="888" mass="103101">MNTERISAPSAAVAPIDSAAPVVPVPPTMDQDVNMNEFNPMELSAMNLTDEEEEEVLSPLVPEATSSRKEEVGAGNNSELDEGKNQRQLIRKINNVSTIAESNINSSSINLDDDLINLYEKKIRQLFKKQLFSEDADELIKNNQLIKQLKLSIQQMKNDEIKINTQNEPTKNTPKRFDVPFFQLNDDPSACKSENKPSYDNAETFVSMFEMILKTNDVDINKDWKKDLAKSFLYSKNDKHHRWYSNFINPLSENTKWNEIKEKLIDRFGNSANMANNIEKYLDLRQGQQESIRDYVDRYLETYLRLPNSKQPSDAIEAMKFIKSLLPKAREEVTNSLKKNKRQDSDSYLPNTLHEVFRYLEKNIGDIQEALYLAVTTSATNKRSYSNVEGFESKKRALIETNNYEYQNKKLKEDKLCIYCKKANFNFEHLKTCVDYLKSDKYKQFLLKQAERRKQQVIKIFYNNPEQDTNSITGHYSETYNLILDDLENFFINYQFPDKEKTNVKPFFNKNLKDKNNISCYLIDGYSEKELEELSPYSPFITINNEKLVSMLDTSATVSLINKTYDFDDIIPAEGRLSFINKDAFAMRIGKTKPLEVNYRGKDVVHHSFEIVEMPDNKIPILIGRDLIPKLGIYIENIAYNFNEKEEVIYNESVDDTLYKPNESKACSEQVYEAFMESMKPYLKANENINVHELCPLKEAVVYLNTPPHQTSFSRPYPIAYSLLPVVREQIKKWLDDKTIELASPSSFNSPLTLVPKPTGADGKKKWRVCLDTRKINNLLENVSDVNTPLIEDIFHSVRDSKIFSVFDISGAFHRLEINEKDRHKLSFTFEGKTFRHRGACFGLKSLSGIFQNVMETIFADMKEFTCDIYRLYIPLHLRYYYDIAHQN</sequence>
<feature type="domain" description="Reverse transcriptase" evidence="6">
    <location>
        <begin position="755"/>
        <end position="866"/>
    </location>
</feature>
<dbReference type="Pfam" id="PF00078">
    <property type="entry name" value="RVT_1"/>
    <property type="match status" value="1"/>
</dbReference>
<dbReference type="InterPro" id="IPR000477">
    <property type="entry name" value="RT_dom"/>
</dbReference>
<evidence type="ECO:0000256" key="4">
    <source>
        <dbReference type="ARBA" id="ARBA00022759"/>
    </source>
</evidence>
<organism evidence="8 9">
    <name type="scientific">Thamnidium elegans</name>
    <dbReference type="NCBI Taxonomy" id="101142"/>
    <lineage>
        <taxon>Eukaryota</taxon>
        <taxon>Fungi</taxon>
        <taxon>Fungi incertae sedis</taxon>
        <taxon>Mucoromycota</taxon>
        <taxon>Mucoromycotina</taxon>
        <taxon>Mucoromycetes</taxon>
        <taxon>Mucorales</taxon>
        <taxon>Mucorineae</taxon>
        <taxon>Mucoraceae</taxon>
        <taxon>Thamnidium</taxon>
    </lineage>
</organism>
<dbReference type="EMBL" id="JAEPRE010000415">
    <property type="protein sequence ID" value="KAG2228563.1"/>
    <property type="molecule type" value="Genomic_DNA"/>
</dbReference>
<keyword evidence="4" id="KW-0255">Endonuclease</keyword>
<dbReference type="InterPro" id="IPR005162">
    <property type="entry name" value="Retrotrans_gag_dom"/>
</dbReference>
<dbReference type="SUPFAM" id="SSF56672">
    <property type="entry name" value="DNA/RNA polymerases"/>
    <property type="match status" value="1"/>
</dbReference>
<dbReference type="Gene3D" id="3.30.70.270">
    <property type="match status" value="1"/>
</dbReference>
<feature type="region of interest" description="Disordered" evidence="5">
    <location>
        <begin position="59"/>
        <end position="86"/>
    </location>
</feature>
<evidence type="ECO:0000259" key="7">
    <source>
        <dbReference type="Pfam" id="PF03732"/>
    </source>
</evidence>
<reference evidence="8" key="1">
    <citation type="submission" date="2021-01" db="EMBL/GenBank/DDBJ databases">
        <title>Metabolic potential, ecology and presence of endohyphal bacteria is reflected in genomic diversity of Mucoromycotina.</title>
        <authorList>
            <person name="Muszewska A."/>
            <person name="Okrasinska A."/>
            <person name="Steczkiewicz K."/>
            <person name="Drgas O."/>
            <person name="Orlowska M."/>
            <person name="Perlinska-Lenart U."/>
            <person name="Aleksandrzak-Piekarczyk T."/>
            <person name="Szatraj K."/>
            <person name="Zielenkiewicz U."/>
            <person name="Pilsyk S."/>
            <person name="Malc E."/>
            <person name="Mieczkowski P."/>
            <person name="Kruszewska J.S."/>
            <person name="Biernat P."/>
            <person name="Pawlowska J."/>
        </authorList>
    </citation>
    <scope>NUCLEOTIDE SEQUENCE</scope>
    <source>
        <strain evidence="8">WA0000018081</strain>
    </source>
</reference>
<dbReference type="AlphaFoldDB" id="A0A8H7VTU4"/>
<gene>
    <name evidence="8" type="ORF">INT48_000046</name>
</gene>
<evidence type="ECO:0000256" key="1">
    <source>
        <dbReference type="ARBA" id="ARBA00022679"/>
    </source>
</evidence>
<keyword evidence="9" id="KW-1185">Reference proteome</keyword>
<accession>A0A8H7VTU4</accession>
<evidence type="ECO:0000259" key="6">
    <source>
        <dbReference type="Pfam" id="PF00078"/>
    </source>
</evidence>
<evidence type="ECO:0000256" key="2">
    <source>
        <dbReference type="ARBA" id="ARBA00022695"/>
    </source>
</evidence>
<protein>
    <recommendedName>
        <fullName evidence="10">Reverse transcriptase domain-containing protein</fullName>
    </recommendedName>
</protein>
<evidence type="ECO:0000313" key="9">
    <source>
        <dbReference type="Proteomes" id="UP000613177"/>
    </source>
</evidence>
<keyword evidence="1" id="KW-0808">Transferase</keyword>
<dbReference type="Gene3D" id="2.40.70.10">
    <property type="entry name" value="Acid Proteases"/>
    <property type="match status" value="1"/>
</dbReference>
<dbReference type="CDD" id="cd01647">
    <property type="entry name" value="RT_LTR"/>
    <property type="match status" value="1"/>
</dbReference>
<dbReference type="InterPro" id="IPR021109">
    <property type="entry name" value="Peptidase_aspartic_dom_sf"/>
</dbReference>
<feature type="domain" description="Retrotransposon gag" evidence="7">
    <location>
        <begin position="237"/>
        <end position="323"/>
    </location>
</feature>
<dbReference type="PANTHER" id="PTHR37984">
    <property type="entry name" value="PROTEIN CBG26694"/>
    <property type="match status" value="1"/>
</dbReference>
<evidence type="ECO:0000256" key="3">
    <source>
        <dbReference type="ARBA" id="ARBA00022722"/>
    </source>
</evidence>
<dbReference type="Pfam" id="PF03732">
    <property type="entry name" value="Retrotrans_gag"/>
    <property type="match status" value="1"/>
</dbReference>
<evidence type="ECO:0008006" key="10">
    <source>
        <dbReference type="Google" id="ProtNLM"/>
    </source>
</evidence>
<evidence type="ECO:0000313" key="8">
    <source>
        <dbReference type="EMBL" id="KAG2228563.1"/>
    </source>
</evidence>
<dbReference type="GO" id="GO:0016779">
    <property type="term" value="F:nucleotidyltransferase activity"/>
    <property type="evidence" value="ECO:0007669"/>
    <property type="project" value="UniProtKB-KW"/>
</dbReference>
<dbReference type="GO" id="GO:0004519">
    <property type="term" value="F:endonuclease activity"/>
    <property type="evidence" value="ECO:0007669"/>
    <property type="project" value="UniProtKB-KW"/>
</dbReference>
<dbReference type="Gene3D" id="3.10.10.10">
    <property type="entry name" value="HIV Type 1 Reverse Transcriptase, subunit A, domain 1"/>
    <property type="match status" value="1"/>
</dbReference>
<dbReference type="InterPro" id="IPR050951">
    <property type="entry name" value="Retrovirus_Pol_polyprotein"/>
</dbReference>
<keyword evidence="4" id="KW-0378">Hydrolase</keyword>